<dbReference type="InterPro" id="IPR045055">
    <property type="entry name" value="DNA2/NAM7-like"/>
</dbReference>
<keyword evidence="1" id="KW-0547">Nucleotide-binding</keyword>
<dbReference type="CDD" id="cd18808">
    <property type="entry name" value="SF1_C_Upf1"/>
    <property type="match status" value="1"/>
</dbReference>
<dbReference type="InterPro" id="IPR047187">
    <property type="entry name" value="SF1_C_Upf1"/>
</dbReference>
<evidence type="ECO:0008006" key="6">
    <source>
        <dbReference type="Google" id="ProtNLM"/>
    </source>
</evidence>
<keyword evidence="1" id="KW-0067">ATP-binding</keyword>
<evidence type="ECO:0000259" key="2">
    <source>
        <dbReference type="Pfam" id="PF13086"/>
    </source>
</evidence>
<feature type="domain" description="DNA2/NAM7 helicase-like C-terminal" evidence="3">
    <location>
        <begin position="845"/>
        <end position="1067"/>
    </location>
</feature>
<keyword evidence="1" id="KW-0347">Helicase</keyword>
<sequence>MADDASPSTAEDEMAVESSIVWPLKDTKTQKLVSRQMLNFSENCPAYHPQVAAVTEDYRGADAPSKKTWACRKLLEGRDAILCFGTGVTAGHFPKDTDAPKDITMRFRVHTQWPHLEITVWRRNEGNKSTADFKCLIFGDAIAQSSDALEIRSQNQITQSENELLYRRSSTPAQGDPTDTPFVTRIRVDSRTAPVQLDNEGMEDGEVENVYTPWVWERSGVVFVGLDDAEVTDMVHQYYGQDFCTRHLMPRNHKIVAQLACQGADLTIFQHRLHIEDIAALHQFHSYFVPIMTMCRDHGLLWFYRLQRPNHKEVSMASNEFPISGLQIPRWLVQSWWVATQEGSGVLYVPATWTSFTLPDQLPLPDLVMFLWRLGVQREREHQQQRFMMGPISDNHIATAEFIRCENVSNQYMVLVWLPAEYQDGETDLIPRVDARVSISVKDSLGELVECEGFVTENFHMRQANFSVFATVKGQNCLFEDLKQYKITINEVDDEISTSRQLKALDVVAHSPSTSFVDFRSLLGLPTRKSSNTTGLKGWFDEDCTRKERFLAVLERHSLNQLQSKAMTSMLDKSMTLLEGPAGTGKTKTLATTVEGLVAAGLRVLVVTNSNSPLDSVFHSFYKSLQAGHDKYCLFKGGRVPKDVRDSLENHQHDAASASDEHEEHYDAHHIHLQYQDLTSAMWTHFFSTSYSGNLRLEKYSYQAMLRAMIVRIGNSPQHLLHGKAVHYCQCVEALEDPCMLTSQRIEHLERAICKAEDTTFRAEFFSGVAVLFTTTSRSAHRILTDGGFSPDVLVMEEASQTSIPEGCVPLAAHPKIKAIVVLGDNQQQSPFLQSRLSSEMGISMSKSLLDVLQDREGVERVLLQHCYRMHPHIMEFPSQEFYKKSLKSQFNPDKELGQSLQSIFSSIDATVFSRRRRVAVDVSTTPQKDRVVYSEAYEYTKSSYNEFEADAVIATIKRLLAFRPSSSEESDKVSRQIQPSEIMVVTPYYGQRRVIIQKIRDEVPEANKQIRVLTSTQVSSSEANIVLFSLVSNKINNELSVSFIAQPKPLNAALTRAKEMLILFGNFGGWTRAIRAPKSDHATKGHWQVGAFGSLVRDLLRRKDVIDVDDYLAALEGKPVKKSLFAERTFVLNSKNRRGGHGGSGRGGRVRAIGTPYGVR</sequence>
<evidence type="ECO:0000259" key="3">
    <source>
        <dbReference type="Pfam" id="PF13087"/>
    </source>
</evidence>
<evidence type="ECO:0000256" key="1">
    <source>
        <dbReference type="ARBA" id="ARBA00022806"/>
    </source>
</evidence>
<evidence type="ECO:0000313" key="5">
    <source>
        <dbReference type="Proteomes" id="UP001360953"/>
    </source>
</evidence>
<keyword evidence="1" id="KW-0378">Hydrolase</keyword>
<reference evidence="4 5" key="1">
    <citation type="submission" date="2024-04" db="EMBL/GenBank/DDBJ databases">
        <title>Phyllosticta paracitricarpa is synonymous to the EU quarantine fungus P. citricarpa based on phylogenomic analyses.</title>
        <authorList>
            <consortium name="Lawrence Berkeley National Laboratory"/>
            <person name="Van ingen-buijs V.A."/>
            <person name="Van westerhoven A.C."/>
            <person name="Haridas S."/>
            <person name="Skiadas P."/>
            <person name="Martin F."/>
            <person name="Groenewald J.Z."/>
            <person name="Crous P.W."/>
            <person name="Seidl M.F."/>
        </authorList>
    </citation>
    <scope>NUCLEOTIDE SEQUENCE [LARGE SCALE GENOMIC DNA]</scope>
    <source>
        <strain evidence="4 5">CPC 17464</strain>
    </source>
</reference>
<dbReference type="Proteomes" id="UP001360953">
    <property type="component" value="Unassembled WGS sequence"/>
</dbReference>
<feature type="domain" description="DNA2/NAM7 helicase helicase" evidence="2">
    <location>
        <begin position="559"/>
        <end position="835"/>
    </location>
</feature>
<proteinExistence type="predicted"/>
<gene>
    <name evidence="4" type="ORF">J3D65DRAFT_666956</name>
</gene>
<dbReference type="Pfam" id="PF13086">
    <property type="entry name" value="AAA_11"/>
    <property type="match status" value="1"/>
</dbReference>
<dbReference type="Pfam" id="PF13087">
    <property type="entry name" value="AAA_12"/>
    <property type="match status" value="1"/>
</dbReference>
<organism evidence="4 5">
    <name type="scientific">Phyllosticta citribraziliensis</name>
    <dbReference type="NCBI Taxonomy" id="989973"/>
    <lineage>
        <taxon>Eukaryota</taxon>
        <taxon>Fungi</taxon>
        <taxon>Dikarya</taxon>
        <taxon>Ascomycota</taxon>
        <taxon>Pezizomycotina</taxon>
        <taxon>Dothideomycetes</taxon>
        <taxon>Dothideomycetes incertae sedis</taxon>
        <taxon>Botryosphaeriales</taxon>
        <taxon>Phyllostictaceae</taxon>
        <taxon>Phyllosticta</taxon>
    </lineage>
</organism>
<evidence type="ECO:0000313" key="4">
    <source>
        <dbReference type="EMBL" id="KAK7538248.1"/>
    </source>
</evidence>
<dbReference type="EMBL" id="JBBPEH010000005">
    <property type="protein sequence ID" value="KAK7538248.1"/>
    <property type="molecule type" value="Genomic_DNA"/>
</dbReference>
<accession>A0ABR1LU92</accession>
<protein>
    <recommendedName>
        <fullName evidence="6">DNA2/NAM7 helicase-like C-terminal domain-containing protein</fullName>
    </recommendedName>
</protein>
<dbReference type="RefSeq" id="XP_066655935.1">
    <property type="nucleotide sequence ID" value="XM_066802977.1"/>
</dbReference>
<comment type="caution">
    <text evidence="4">The sequence shown here is derived from an EMBL/GenBank/DDBJ whole genome shotgun (WGS) entry which is preliminary data.</text>
</comment>
<dbReference type="InterPro" id="IPR041679">
    <property type="entry name" value="DNA2/NAM7-like_C"/>
</dbReference>
<name>A0ABR1LU92_9PEZI</name>
<dbReference type="SUPFAM" id="SSF52540">
    <property type="entry name" value="P-loop containing nucleoside triphosphate hydrolases"/>
    <property type="match status" value="1"/>
</dbReference>
<dbReference type="InterPro" id="IPR027417">
    <property type="entry name" value="P-loop_NTPase"/>
</dbReference>
<dbReference type="InterPro" id="IPR041677">
    <property type="entry name" value="DNA2/NAM7_AAA_11"/>
</dbReference>
<keyword evidence="5" id="KW-1185">Reference proteome</keyword>
<dbReference type="PANTHER" id="PTHR10887">
    <property type="entry name" value="DNA2/NAM7 HELICASE FAMILY"/>
    <property type="match status" value="1"/>
</dbReference>
<dbReference type="GeneID" id="92035883"/>
<dbReference type="PANTHER" id="PTHR10887:SF495">
    <property type="entry name" value="HELICASE SENATAXIN ISOFORM X1-RELATED"/>
    <property type="match status" value="1"/>
</dbReference>
<dbReference type="Gene3D" id="3.40.50.300">
    <property type="entry name" value="P-loop containing nucleotide triphosphate hydrolases"/>
    <property type="match status" value="2"/>
</dbReference>